<dbReference type="InterPro" id="IPR012334">
    <property type="entry name" value="Pectin_lyas_fold"/>
</dbReference>
<dbReference type="SUPFAM" id="SSF51126">
    <property type="entry name" value="Pectin lyase-like"/>
    <property type="match status" value="2"/>
</dbReference>
<sequence>MKSTICKIAISVILSCFILFPLSAKQLFVSPEGDDSADGSSSGNAFKTLSKAVDAAEEGDEIVLLGIIDISQEPADKIYNSDAYNKNNQGVKILDKGLTISGDPNQTRTKTGFTGNKTTTCLRLDGLNKKVTIRNLTIKEGNPTSDKGAGCFIRNANVEFDNVSFQNNQNYGKVYDDSHKFGGAIFMTATDLEKYEVTVRNCLFMGNSNKDGGCIGSQGGKLRVYNTSFVSNDCSDVSGSEGAFFGTEPQEAVDVYFRDVKVVSNYVSNRGGAIYMKHRTDKKNLKMVFENTTFNLNKANGDNGGVLFFENDRANTTDEILFVNCTMYGNYCKQKGGVFYLGKGMENSTFDVVNCTMTYNTTTGNEGNGGAVYIMNDCKKLTKRFYNCIIENNKSGDVTNMVNSDFMVQYPNIEQSELEIQNSFIGHDSYDNMQKRTAEGTDFTKNNYFDYFANSGSLSGLSSYFDYYAEECFAIPLDSKISDKAMNYGNAQYLQALNINTDQVGKIRPFANGKCYAGSCEATEEELDYDIYALAVEKTEIESDQEDATIKAYYTNNGLVVESTQTIEKAEIYNLSGKLIASEKLAGQNTREEIYVNNLNPDIYIIRVVSGGKTYSQKIMIR</sequence>
<evidence type="ECO:0000313" key="3">
    <source>
        <dbReference type="Proteomes" id="UP000269493"/>
    </source>
</evidence>
<protein>
    <submittedName>
        <fullName evidence="2">Putative secreted protein (Por secretion system target)</fullName>
    </submittedName>
</protein>
<dbReference type="EMBL" id="RBXN01000006">
    <property type="protein sequence ID" value="RKT51013.1"/>
    <property type="molecule type" value="Genomic_DNA"/>
</dbReference>
<proteinExistence type="predicted"/>
<keyword evidence="3" id="KW-1185">Reference proteome</keyword>
<dbReference type="PANTHER" id="PTHR11319:SF35">
    <property type="entry name" value="OUTER MEMBRANE PROTEIN PMPC-RELATED"/>
    <property type="match status" value="1"/>
</dbReference>
<comment type="caution">
    <text evidence="2">The sequence shown here is derived from an EMBL/GenBank/DDBJ whole genome shotgun (WGS) entry which is preliminary data.</text>
</comment>
<dbReference type="AlphaFoldDB" id="A0A495VRC6"/>
<organism evidence="2 3">
    <name type="scientific">Coprobacter fastidiosus NSB1 = JCM 33896</name>
    <dbReference type="NCBI Taxonomy" id="1349822"/>
    <lineage>
        <taxon>Bacteria</taxon>
        <taxon>Pseudomonadati</taxon>
        <taxon>Bacteroidota</taxon>
        <taxon>Bacteroidia</taxon>
        <taxon>Bacteroidales</taxon>
        <taxon>Barnesiellaceae</taxon>
        <taxon>Coprobacter</taxon>
    </lineage>
</organism>
<dbReference type="InterPro" id="IPR026444">
    <property type="entry name" value="Secre_tail"/>
</dbReference>
<dbReference type="SMART" id="SM00710">
    <property type="entry name" value="PbH1"/>
    <property type="match status" value="5"/>
</dbReference>
<dbReference type="NCBIfam" id="TIGR04183">
    <property type="entry name" value="Por_Secre_tail"/>
    <property type="match status" value="1"/>
</dbReference>
<reference evidence="2 3" key="1">
    <citation type="submission" date="2018-10" db="EMBL/GenBank/DDBJ databases">
        <title>Genomic Encyclopedia of Archaeal and Bacterial Type Strains, Phase II (KMG-II): from individual species to whole genera.</title>
        <authorList>
            <person name="Goeker M."/>
        </authorList>
    </citation>
    <scope>NUCLEOTIDE SEQUENCE [LARGE SCALE GENOMIC DNA]</scope>
    <source>
        <strain evidence="2 3">NSB1</strain>
    </source>
</reference>
<evidence type="ECO:0000313" key="2">
    <source>
        <dbReference type="EMBL" id="RKT51013.1"/>
    </source>
</evidence>
<dbReference type="PANTHER" id="PTHR11319">
    <property type="entry name" value="G PROTEIN-COUPLED RECEPTOR-RELATED"/>
    <property type="match status" value="1"/>
</dbReference>
<name>A0A495VRC6_9BACT</name>
<gene>
    <name evidence="2" type="ORF">BC742_1973</name>
</gene>
<feature type="domain" description="Secretion system C-terminal sorting" evidence="1">
    <location>
        <begin position="565"/>
        <end position="621"/>
    </location>
</feature>
<evidence type="ECO:0000259" key="1">
    <source>
        <dbReference type="Pfam" id="PF18962"/>
    </source>
</evidence>
<accession>A0A495VRC6</accession>
<dbReference type="GeneID" id="92929535"/>
<dbReference type="Pfam" id="PF18962">
    <property type="entry name" value="Por_Secre_tail"/>
    <property type="match status" value="1"/>
</dbReference>
<dbReference type="InterPro" id="IPR011050">
    <property type="entry name" value="Pectin_lyase_fold/virulence"/>
</dbReference>
<dbReference type="InterPro" id="IPR006626">
    <property type="entry name" value="PbH1"/>
</dbReference>
<dbReference type="Gene3D" id="2.160.20.10">
    <property type="entry name" value="Single-stranded right-handed beta-helix, Pectin lyase-like"/>
    <property type="match status" value="1"/>
</dbReference>
<dbReference type="Proteomes" id="UP000269493">
    <property type="component" value="Unassembled WGS sequence"/>
</dbReference>
<dbReference type="RefSeq" id="WP_022600562.1">
    <property type="nucleotide sequence ID" value="NZ_KI440784.1"/>
</dbReference>
<dbReference type="OrthoDB" id="1182336at2"/>